<reference evidence="1 2" key="1">
    <citation type="submission" date="2023-03" db="EMBL/GenBank/DDBJ databases">
        <title>High recombination rates correlate with genetic variation in Cardiocondyla obscurior ants.</title>
        <authorList>
            <person name="Errbii M."/>
        </authorList>
    </citation>
    <scope>NUCLEOTIDE SEQUENCE [LARGE SCALE GENOMIC DNA]</scope>
    <source>
        <strain evidence="1">Alpha-2009</strain>
        <tissue evidence="1">Whole body</tissue>
    </source>
</reference>
<name>A0AAW2ET86_9HYME</name>
<dbReference type="Proteomes" id="UP001430953">
    <property type="component" value="Unassembled WGS sequence"/>
</dbReference>
<gene>
    <name evidence="1" type="ORF">PUN28_016079</name>
</gene>
<evidence type="ECO:0000313" key="2">
    <source>
        <dbReference type="Proteomes" id="UP001430953"/>
    </source>
</evidence>
<proteinExistence type="predicted"/>
<organism evidence="1 2">
    <name type="scientific">Cardiocondyla obscurior</name>
    <dbReference type="NCBI Taxonomy" id="286306"/>
    <lineage>
        <taxon>Eukaryota</taxon>
        <taxon>Metazoa</taxon>
        <taxon>Ecdysozoa</taxon>
        <taxon>Arthropoda</taxon>
        <taxon>Hexapoda</taxon>
        <taxon>Insecta</taxon>
        <taxon>Pterygota</taxon>
        <taxon>Neoptera</taxon>
        <taxon>Endopterygota</taxon>
        <taxon>Hymenoptera</taxon>
        <taxon>Apocrita</taxon>
        <taxon>Aculeata</taxon>
        <taxon>Formicoidea</taxon>
        <taxon>Formicidae</taxon>
        <taxon>Myrmicinae</taxon>
        <taxon>Cardiocondyla</taxon>
    </lineage>
</organism>
<sequence length="125" mass="13606">MLEFLDGLAKTQLVYGPRSELTFVAAINVISTNSPPTCRSRGPRLARACGQAARIGPSIARLSPHRPGSLAAPCIEIARKVAARQRASSSNLRDFCLFFFFPFLKRRLNSLSFSEACQAYAIASS</sequence>
<comment type="caution">
    <text evidence="1">The sequence shown here is derived from an EMBL/GenBank/DDBJ whole genome shotgun (WGS) entry which is preliminary data.</text>
</comment>
<accession>A0AAW2ET86</accession>
<dbReference type="EMBL" id="JADYXP020000018">
    <property type="protein sequence ID" value="KAL0106100.1"/>
    <property type="molecule type" value="Genomic_DNA"/>
</dbReference>
<keyword evidence="2" id="KW-1185">Reference proteome</keyword>
<dbReference type="AlphaFoldDB" id="A0AAW2ET86"/>
<evidence type="ECO:0000313" key="1">
    <source>
        <dbReference type="EMBL" id="KAL0106100.1"/>
    </source>
</evidence>
<protein>
    <submittedName>
        <fullName evidence="1">Uncharacterized protein</fullName>
    </submittedName>
</protein>